<dbReference type="GO" id="GO:0004497">
    <property type="term" value="F:monooxygenase activity"/>
    <property type="evidence" value="ECO:0007669"/>
    <property type="project" value="UniProtKB-KW"/>
</dbReference>
<dbReference type="InterPro" id="IPR002938">
    <property type="entry name" value="FAD-bd"/>
</dbReference>
<feature type="domain" description="FAD-binding" evidence="3">
    <location>
        <begin position="2"/>
        <end position="173"/>
    </location>
</feature>
<keyword evidence="5" id="KW-1185">Reference proteome</keyword>
<dbReference type="PRINTS" id="PR00420">
    <property type="entry name" value="RNGMNOXGNASE"/>
</dbReference>
<evidence type="ECO:0000313" key="5">
    <source>
        <dbReference type="Proteomes" id="UP001597304"/>
    </source>
</evidence>
<sequence>MRVTIGGAGIGGLTAALSLQAAGVRDVQVLEAAHEVREIGVGVNLPPHAVRELTELGLGDALAEIGLITSELSYYDPNGHLIWSEPRGRNAGYHWPQYSVHRGRLQGMLMTAVLQRLGKSAIHTGKRVMRVDCAQSQSVAVDVCDVTTGGMERWESNVYVAADGIRSTSRSSIVGPNVSLASNGWVMYRGATAHAPFLSGSSMVIVGDEKLRIVVYPLDHGTLNWLLVRPLKEGETFGELGHWNLPVDAASAATYVADWHFDWLDVPEMVRQTPNVYVYPMADLDPLPRWHLNCATLLGDAAHAMYPFGSNGASQAILDARVLAYYLAQSRSDPRVGLRRYEAERRETVAAVQLANRQQAGDVMAKVSALARSNAFDQAQEALHAVEQKYKRLAGFDVEGLNRRASWSVTSASAG</sequence>
<dbReference type="SUPFAM" id="SSF51905">
    <property type="entry name" value="FAD/NAD(P)-binding domain"/>
    <property type="match status" value="1"/>
</dbReference>
<protein>
    <submittedName>
        <fullName evidence="4">FAD-dependent monooxygenase</fullName>
    </submittedName>
</protein>
<keyword evidence="2 4" id="KW-0503">Monooxygenase</keyword>
<reference evidence="5" key="1">
    <citation type="journal article" date="2019" name="Int. J. Syst. Evol. Microbiol.">
        <title>The Global Catalogue of Microorganisms (GCM) 10K type strain sequencing project: providing services to taxonomists for standard genome sequencing and annotation.</title>
        <authorList>
            <consortium name="The Broad Institute Genomics Platform"/>
            <consortium name="The Broad Institute Genome Sequencing Center for Infectious Disease"/>
            <person name="Wu L."/>
            <person name="Ma J."/>
        </authorList>
    </citation>
    <scope>NUCLEOTIDE SEQUENCE [LARGE SCALE GENOMIC DNA]</scope>
    <source>
        <strain evidence="5">LMG 29247</strain>
    </source>
</reference>
<dbReference type="Gene3D" id="3.50.50.60">
    <property type="entry name" value="FAD/NAD(P)-binding domain"/>
    <property type="match status" value="1"/>
</dbReference>
<evidence type="ECO:0000256" key="2">
    <source>
        <dbReference type="ARBA" id="ARBA00023033"/>
    </source>
</evidence>
<dbReference type="Gene3D" id="3.30.9.30">
    <property type="match status" value="1"/>
</dbReference>
<evidence type="ECO:0000313" key="4">
    <source>
        <dbReference type="EMBL" id="MFD1711108.1"/>
    </source>
</evidence>
<gene>
    <name evidence="4" type="ORF">ACFSF0_10850</name>
</gene>
<accession>A0ABW4KUG0</accession>
<dbReference type="PANTHER" id="PTHR13789">
    <property type="entry name" value="MONOOXYGENASE"/>
    <property type="match status" value="1"/>
</dbReference>
<keyword evidence="1" id="KW-0560">Oxidoreductase</keyword>
<dbReference type="InterPro" id="IPR036188">
    <property type="entry name" value="FAD/NAD-bd_sf"/>
</dbReference>
<evidence type="ECO:0000259" key="3">
    <source>
        <dbReference type="Pfam" id="PF01494"/>
    </source>
</evidence>
<proteinExistence type="predicted"/>
<dbReference type="RefSeq" id="WP_147914868.1">
    <property type="nucleotide sequence ID" value="NZ_JBHUEJ010000020.1"/>
</dbReference>
<dbReference type="Proteomes" id="UP001597304">
    <property type="component" value="Unassembled WGS sequence"/>
</dbReference>
<organism evidence="4 5">
    <name type="scientific">Ottowia flava</name>
    <dbReference type="NCBI Taxonomy" id="2675430"/>
    <lineage>
        <taxon>Bacteria</taxon>
        <taxon>Pseudomonadati</taxon>
        <taxon>Pseudomonadota</taxon>
        <taxon>Betaproteobacteria</taxon>
        <taxon>Burkholderiales</taxon>
        <taxon>Comamonadaceae</taxon>
        <taxon>Ottowia</taxon>
    </lineage>
</organism>
<dbReference type="InterPro" id="IPR050493">
    <property type="entry name" value="FAD-dep_Monooxygenase_BioMet"/>
</dbReference>
<dbReference type="EMBL" id="JBHUEJ010000020">
    <property type="protein sequence ID" value="MFD1711108.1"/>
    <property type="molecule type" value="Genomic_DNA"/>
</dbReference>
<dbReference type="PANTHER" id="PTHR13789:SF268">
    <property type="entry name" value="5-METHYLPHENAZINE-1-CARBOXYLATE 1-MONOOXYGENASE"/>
    <property type="match status" value="1"/>
</dbReference>
<dbReference type="Pfam" id="PF01494">
    <property type="entry name" value="FAD_binding_3"/>
    <property type="match status" value="2"/>
</dbReference>
<comment type="caution">
    <text evidence="4">The sequence shown here is derived from an EMBL/GenBank/DDBJ whole genome shotgun (WGS) entry which is preliminary data.</text>
</comment>
<dbReference type="SUPFAM" id="SSF54373">
    <property type="entry name" value="FAD-linked reductases, C-terminal domain"/>
    <property type="match status" value="1"/>
</dbReference>
<name>A0ABW4KUG0_9BURK</name>
<dbReference type="NCBIfam" id="NF005720">
    <property type="entry name" value="PRK07538.1"/>
    <property type="match status" value="1"/>
</dbReference>
<feature type="domain" description="FAD-binding" evidence="3">
    <location>
        <begin position="296"/>
        <end position="352"/>
    </location>
</feature>
<evidence type="ECO:0000256" key="1">
    <source>
        <dbReference type="ARBA" id="ARBA00023002"/>
    </source>
</evidence>